<reference evidence="1 2" key="1">
    <citation type="submission" date="2016-06" db="EMBL/GenBank/DDBJ databases">
        <title>Comparative genomics of the ectomycorrhizal sister species Rhizopogon vinicolor and Rhizopogon vesiculosus (Basidiomycota: Boletales) reveals a divergence of the mating type B locus.</title>
        <authorList>
            <consortium name="DOE Joint Genome Institute"/>
            <person name="Mujic A.B."/>
            <person name="Kuo A."/>
            <person name="Tritt A."/>
            <person name="Lipzen A."/>
            <person name="Chen C."/>
            <person name="Johnson J."/>
            <person name="Sharma A."/>
            <person name="Barry K."/>
            <person name="Grigoriev I.V."/>
            <person name="Spatafora J.W."/>
        </authorList>
    </citation>
    <scope>NUCLEOTIDE SEQUENCE [LARGE SCALE GENOMIC DNA]</scope>
    <source>
        <strain evidence="1 2">AM-OR11-026</strain>
    </source>
</reference>
<evidence type="ECO:0000313" key="1">
    <source>
        <dbReference type="EMBL" id="OAX35118.1"/>
    </source>
</evidence>
<evidence type="ECO:0000313" key="2">
    <source>
        <dbReference type="Proteomes" id="UP000092154"/>
    </source>
</evidence>
<dbReference type="STRING" id="1314800.A0A1B7MR88"/>
<dbReference type="InParanoid" id="A0A1B7MR88"/>
<proteinExistence type="predicted"/>
<keyword evidence="2" id="KW-1185">Reference proteome</keyword>
<accession>A0A1B7MR88</accession>
<name>A0A1B7MR88_9AGAM</name>
<dbReference type="AlphaFoldDB" id="A0A1B7MR88"/>
<sequence>MGEGQEVGMWNPLVDYSIASIVDANEHSSSYLYVSGQAWPSKKRQYQFFAACLKPKSTGIFLKPNVASLVANFAFPQFTRNASIQAMLDEHPIEYVSYWRRRVRKLILSRQRRDFVPPLSSHRTKMSFFPIPQFVNAVLHSCILVISMGILQHLSEYESYTRLAREGLAQQNEAAPENIDVELRMSKGDDDKVHGAMGVDKTIGTVVWFIDSRREILGQVQVSIIPIIRFTLENKLSGISALVFVVSDAVDFLDEILPSLDNFASHGTDVLKARLDYRQKVLGVYPRNSDNINGCNLAESMLLNLHDHIDYQLQDIIAIAADHIDKDETSTLLLANLEILIIAVLNASAALHFMDSSSRACSLTAGSRDQRREQARPCARQQA</sequence>
<dbReference type="InterPro" id="IPR011989">
    <property type="entry name" value="ARM-like"/>
</dbReference>
<protein>
    <submittedName>
        <fullName evidence="1">Uncharacterized protein</fullName>
    </submittedName>
</protein>
<dbReference type="Gene3D" id="1.25.10.10">
    <property type="entry name" value="Leucine-rich Repeat Variant"/>
    <property type="match status" value="1"/>
</dbReference>
<dbReference type="Proteomes" id="UP000092154">
    <property type="component" value="Unassembled WGS sequence"/>
</dbReference>
<dbReference type="OrthoDB" id="10575459at2759"/>
<gene>
    <name evidence="1" type="ORF">K503DRAFT_803069</name>
</gene>
<organism evidence="1 2">
    <name type="scientific">Rhizopogon vinicolor AM-OR11-026</name>
    <dbReference type="NCBI Taxonomy" id="1314800"/>
    <lineage>
        <taxon>Eukaryota</taxon>
        <taxon>Fungi</taxon>
        <taxon>Dikarya</taxon>
        <taxon>Basidiomycota</taxon>
        <taxon>Agaricomycotina</taxon>
        <taxon>Agaricomycetes</taxon>
        <taxon>Agaricomycetidae</taxon>
        <taxon>Boletales</taxon>
        <taxon>Suillineae</taxon>
        <taxon>Rhizopogonaceae</taxon>
        <taxon>Rhizopogon</taxon>
    </lineage>
</organism>
<dbReference type="EMBL" id="KV448531">
    <property type="protein sequence ID" value="OAX35118.1"/>
    <property type="molecule type" value="Genomic_DNA"/>
</dbReference>